<reference evidence="2 3" key="1">
    <citation type="submission" date="2015-01" db="EMBL/GenBank/DDBJ databases">
        <title>The Genome Sequence of Fonsecaea pedrosoi CBS 271.37.</title>
        <authorList>
            <consortium name="The Broad Institute Genomics Platform"/>
            <person name="Cuomo C."/>
            <person name="de Hoog S."/>
            <person name="Gorbushina A."/>
            <person name="Stielow B."/>
            <person name="Teixiera M."/>
            <person name="Abouelleil A."/>
            <person name="Chapman S.B."/>
            <person name="Priest M."/>
            <person name="Young S.K."/>
            <person name="Wortman J."/>
            <person name="Nusbaum C."/>
            <person name="Birren B."/>
        </authorList>
    </citation>
    <scope>NUCLEOTIDE SEQUENCE [LARGE SCALE GENOMIC DNA]</scope>
    <source>
        <strain evidence="2 3">CBS 271.37</strain>
    </source>
</reference>
<dbReference type="STRING" id="1442368.A0A0D2HJ69"/>
<name>A0A0D2HJ69_9EURO</name>
<dbReference type="HOGENOM" id="CLU_794619_0_0_1"/>
<accession>A0A0D2HJ69</accession>
<dbReference type="VEuPathDB" id="FungiDB:Z517_03724"/>
<gene>
    <name evidence="2" type="ORF">Z517_03724</name>
</gene>
<dbReference type="OrthoDB" id="5396965at2759"/>
<dbReference type="GeneID" id="25303214"/>
<evidence type="ECO:0000313" key="3">
    <source>
        <dbReference type="Proteomes" id="UP000053029"/>
    </source>
</evidence>
<evidence type="ECO:0000256" key="1">
    <source>
        <dbReference type="SAM" id="MobiDB-lite"/>
    </source>
</evidence>
<feature type="compositionally biased region" description="Basic and acidic residues" evidence="1">
    <location>
        <begin position="204"/>
        <end position="216"/>
    </location>
</feature>
<dbReference type="AlphaFoldDB" id="A0A0D2HJ69"/>
<protein>
    <submittedName>
        <fullName evidence="2">Unplaced genomic scaffold supercont1.2, whole genome shotgun sequence</fullName>
    </submittedName>
</protein>
<dbReference type="EMBL" id="KN846970">
    <property type="protein sequence ID" value="KIW84474.1"/>
    <property type="molecule type" value="Genomic_DNA"/>
</dbReference>
<dbReference type="RefSeq" id="XP_013288282.1">
    <property type="nucleotide sequence ID" value="XM_013432828.1"/>
</dbReference>
<evidence type="ECO:0000313" key="2">
    <source>
        <dbReference type="EMBL" id="KIW84474.1"/>
    </source>
</evidence>
<organism evidence="2 3">
    <name type="scientific">Fonsecaea pedrosoi CBS 271.37</name>
    <dbReference type="NCBI Taxonomy" id="1442368"/>
    <lineage>
        <taxon>Eukaryota</taxon>
        <taxon>Fungi</taxon>
        <taxon>Dikarya</taxon>
        <taxon>Ascomycota</taxon>
        <taxon>Pezizomycotina</taxon>
        <taxon>Eurotiomycetes</taxon>
        <taxon>Chaetothyriomycetidae</taxon>
        <taxon>Chaetothyriales</taxon>
        <taxon>Herpotrichiellaceae</taxon>
        <taxon>Fonsecaea</taxon>
    </lineage>
</organism>
<keyword evidence="3" id="KW-1185">Reference proteome</keyword>
<proteinExistence type="predicted"/>
<sequence length="349" mass="40370">MWNPPRSPASLLKSRDRNFSKSFEIPPRRPIITPRRVRTGRLLNIGDFESELSEFPFLSKHEKVHPPAPQTFESLYRPRLRRYPTCQNVRVEELIDDHGMEGYIFKVNIDGDGPFALKVVSCLIPCEMMKDEYELMYWNFRKFKQVHRPPRPHIWPFLRESLFYSRAEAVNASVLNGKSLPEGPPPEPYTLDDMLRFLRSFSSDHDTRNQKGKDDQAPNTTESCKILSDMDGSLGWIRLNHKDMNYLIRKWELDVGFTMNGAGFQDDPFGIVKKLVVSNAPLDPPKIVRWLDLASYLGFDLSVFEPRNWLGEGILVDSGDVLTLPFQGKWQIMAQSHKTLRAKFQAEVS</sequence>
<feature type="region of interest" description="Disordered" evidence="1">
    <location>
        <begin position="204"/>
        <end position="223"/>
    </location>
</feature>
<dbReference type="Proteomes" id="UP000053029">
    <property type="component" value="Unassembled WGS sequence"/>
</dbReference>